<protein>
    <recommendedName>
        <fullName evidence="9">Copper type II ascorbate-dependent monooxygenase C-terminal domain-containing protein</fullName>
    </recommendedName>
</protein>
<keyword evidence="1" id="KW-1015">Disulfide bond</keyword>
<keyword evidence="8" id="KW-1185">Reference proteome</keyword>
<feature type="region of interest" description="Disordered" evidence="3">
    <location>
        <begin position="25"/>
        <end position="50"/>
    </location>
</feature>
<dbReference type="OrthoDB" id="258766at2"/>
<evidence type="ECO:0000256" key="4">
    <source>
        <dbReference type="SAM" id="SignalP"/>
    </source>
</evidence>
<dbReference type="Gene3D" id="2.60.120.230">
    <property type="match status" value="1"/>
</dbReference>
<evidence type="ECO:0008006" key="9">
    <source>
        <dbReference type="Google" id="ProtNLM"/>
    </source>
</evidence>
<dbReference type="Proteomes" id="UP000019678">
    <property type="component" value="Unassembled WGS sequence"/>
</dbReference>
<dbReference type="InterPro" id="IPR000945">
    <property type="entry name" value="DBH-like"/>
</dbReference>
<feature type="domain" description="Copper type II ascorbate-dependent monooxygenase C-terminal" evidence="6">
    <location>
        <begin position="327"/>
        <end position="425"/>
    </location>
</feature>
<feature type="compositionally biased region" description="Low complexity" evidence="3">
    <location>
        <begin position="30"/>
        <end position="42"/>
    </location>
</feature>
<evidence type="ECO:0000313" key="7">
    <source>
        <dbReference type="EMBL" id="EYF07980.1"/>
    </source>
</evidence>
<dbReference type="PANTHER" id="PTHR10157:SF23">
    <property type="entry name" value="MOXD1 HOMOLOG 1"/>
    <property type="match status" value="1"/>
</dbReference>
<dbReference type="InterPro" id="IPR024548">
    <property type="entry name" value="Cu2_monoox_C"/>
</dbReference>
<evidence type="ECO:0000259" key="5">
    <source>
        <dbReference type="Pfam" id="PF01082"/>
    </source>
</evidence>
<dbReference type="STRING" id="1192034.CAP_7002"/>
<dbReference type="InterPro" id="IPR000323">
    <property type="entry name" value="Cu2_ascorb_mOase_N"/>
</dbReference>
<evidence type="ECO:0000259" key="6">
    <source>
        <dbReference type="Pfam" id="PF03712"/>
    </source>
</evidence>
<dbReference type="InterPro" id="IPR014784">
    <property type="entry name" value="Cu2_ascorb_mOase-like_C"/>
</dbReference>
<sequence>MLTWRGILTLTAALPLALLSASCGDDETPGSTGNSSTNGSTSEQPGDGPTYYKDVAPILLENCANCHRAEGIASFSLLTYEEAKTAALSIRSATEARRMPPFVLDNTGECNTYSDARWLTDAQIATIGAWVEAGTPEGDAKDGPAPPEPVGGLDRVDVTFDMGLDYTPDESLVDDYRCFIIDPGLTETAYMIASDVKPGDQRVVHHAILYALDNANAEAEAAALDAEDATPGYRCFGGAGVNSRWVVGWAPGGGPTTYPEGTGIKLNAGRKAVLQVHYNLSNGAFPDRTRVELKLAPTVAKEAVVTPLPALNLNLPPGQELTEATNQYTIPAQAPEVTIYGIGPHMHTLGRTMHVRAETDSGETCLGRVNDWDFHWQSNSFYTTPLTVRGGDTLRITCGYDTRTRNQTTTWGEGTEDEMCIAFLYMTY</sequence>
<dbReference type="Pfam" id="PF01082">
    <property type="entry name" value="Cu2_monooxygen"/>
    <property type="match status" value="1"/>
</dbReference>
<dbReference type="EMBL" id="ASRX01000006">
    <property type="protein sequence ID" value="EYF07980.1"/>
    <property type="molecule type" value="Genomic_DNA"/>
</dbReference>
<dbReference type="RefSeq" id="WP_052374233.1">
    <property type="nucleotide sequence ID" value="NZ_ASRX01000006.1"/>
</dbReference>
<comment type="caution">
    <text evidence="7">The sequence shown here is derived from an EMBL/GenBank/DDBJ whole genome shotgun (WGS) entry which is preliminary data.</text>
</comment>
<name>A0A017TGN6_9BACT</name>
<dbReference type="InterPro" id="IPR036939">
    <property type="entry name" value="Cu2_ascorb_mOase_N_sf"/>
</dbReference>
<accession>A0A017TGN6</accession>
<gene>
    <name evidence="7" type="ORF">CAP_7002</name>
</gene>
<evidence type="ECO:0000256" key="2">
    <source>
        <dbReference type="ARBA" id="ARBA00023180"/>
    </source>
</evidence>
<organism evidence="7 8">
    <name type="scientific">Chondromyces apiculatus DSM 436</name>
    <dbReference type="NCBI Taxonomy" id="1192034"/>
    <lineage>
        <taxon>Bacteria</taxon>
        <taxon>Pseudomonadati</taxon>
        <taxon>Myxococcota</taxon>
        <taxon>Polyangia</taxon>
        <taxon>Polyangiales</taxon>
        <taxon>Polyangiaceae</taxon>
        <taxon>Chondromyces</taxon>
    </lineage>
</organism>
<dbReference type="Pfam" id="PF03712">
    <property type="entry name" value="Cu2_monoox_C"/>
    <property type="match status" value="1"/>
</dbReference>
<dbReference type="PANTHER" id="PTHR10157">
    <property type="entry name" value="DOPAMINE BETA HYDROXYLASE RELATED"/>
    <property type="match status" value="1"/>
</dbReference>
<dbReference type="AlphaFoldDB" id="A0A017TGN6"/>
<dbReference type="Gene3D" id="2.60.120.310">
    <property type="entry name" value="Copper type II, ascorbate-dependent monooxygenase, N-terminal domain"/>
    <property type="match status" value="1"/>
</dbReference>
<dbReference type="PROSITE" id="PS51257">
    <property type="entry name" value="PROKAR_LIPOPROTEIN"/>
    <property type="match status" value="1"/>
</dbReference>
<keyword evidence="2" id="KW-0325">Glycoprotein</keyword>
<evidence type="ECO:0000256" key="1">
    <source>
        <dbReference type="ARBA" id="ARBA00023157"/>
    </source>
</evidence>
<proteinExistence type="predicted"/>
<feature type="signal peptide" evidence="4">
    <location>
        <begin position="1"/>
        <end position="23"/>
    </location>
</feature>
<keyword evidence="4" id="KW-0732">Signal</keyword>
<dbReference type="eggNOG" id="COG2010">
    <property type="taxonomic scope" value="Bacteria"/>
</dbReference>
<dbReference type="GO" id="GO:0004500">
    <property type="term" value="F:dopamine beta-monooxygenase activity"/>
    <property type="evidence" value="ECO:0007669"/>
    <property type="project" value="InterPro"/>
</dbReference>
<evidence type="ECO:0000313" key="8">
    <source>
        <dbReference type="Proteomes" id="UP000019678"/>
    </source>
</evidence>
<feature type="chain" id="PRO_5001497251" description="Copper type II ascorbate-dependent monooxygenase C-terminal domain-containing protein" evidence="4">
    <location>
        <begin position="24"/>
        <end position="428"/>
    </location>
</feature>
<evidence type="ECO:0000256" key="3">
    <source>
        <dbReference type="SAM" id="MobiDB-lite"/>
    </source>
</evidence>
<dbReference type="SUPFAM" id="SSF49742">
    <property type="entry name" value="PHM/PNGase F"/>
    <property type="match status" value="2"/>
</dbReference>
<reference evidence="7 8" key="1">
    <citation type="submission" date="2013-05" db="EMBL/GenBank/DDBJ databases">
        <title>Genome assembly of Chondromyces apiculatus DSM 436.</title>
        <authorList>
            <person name="Sharma G."/>
            <person name="Khatri I."/>
            <person name="Kaur C."/>
            <person name="Mayilraj S."/>
            <person name="Subramanian S."/>
        </authorList>
    </citation>
    <scope>NUCLEOTIDE SEQUENCE [LARGE SCALE GENOMIC DNA]</scope>
    <source>
        <strain evidence="7 8">DSM 436</strain>
    </source>
</reference>
<dbReference type="InterPro" id="IPR008977">
    <property type="entry name" value="PHM/PNGase_F_dom_sf"/>
</dbReference>
<feature type="domain" description="Copper type II ascorbate-dependent monooxygenase N-terminal" evidence="5">
    <location>
        <begin position="185"/>
        <end position="280"/>
    </location>
</feature>
<dbReference type="GO" id="GO:0005507">
    <property type="term" value="F:copper ion binding"/>
    <property type="evidence" value="ECO:0007669"/>
    <property type="project" value="InterPro"/>
</dbReference>